<name>A0A2H0D1L4_9BACT</name>
<dbReference type="PANTHER" id="PTHR40050:SF1">
    <property type="entry name" value="INNER SPORE COAT PROTEIN H"/>
    <property type="match status" value="1"/>
</dbReference>
<evidence type="ECO:0000313" key="1">
    <source>
        <dbReference type="EMBL" id="PIP76043.1"/>
    </source>
</evidence>
<dbReference type="EMBL" id="PCTN01000012">
    <property type="protein sequence ID" value="PIP76043.1"/>
    <property type="molecule type" value="Genomic_DNA"/>
</dbReference>
<dbReference type="InterPro" id="IPR014867">
    <property type="entry name" value="Spore_coat_CotH_CotH2/3/7"/>
</dbReference>
<reference evidence="1 2" key="1">
    <citation type="submission" date="2017-09" db="EMBL/GenBank/DDBJ databases">
        <title>Depth-based differentiation of microbial function through sediment-hosted aquifers and enrichment of novel symbionts in the deep terrestrial subsurface.</title>
        <authorList>
            <person name="Probst A.J."/>
            <person name="Ladd B."/>
            <person name="Jarett J.K."/>
            <person name="Geller-Mcgrath D.E."/>
            <person name="Sieber C.M."/>
            <person name="Emerson J.B."/>
            <person name="Anantharaman K."/>
            <person name="Thomas B.C."/>
            <person name="Malmstrom R."/>
            <person name="Stieglmeier M."/>
            <person name="Klingl A."/>
            <person name="Woyke T."/>
            <person name="Ryan C.M."/>
            <person name="Banfield J.F."/>
        </authorList>
    </citation>
    <scope>NUCLEOTIDE SEQUENCE [LARGE SCALE GENOMIC DNA]</scope>
    <source>
        <strain evidence="1">CG22_combo_CG10-13_8_21_14_all_39_9</strain>
    </source>
</reference>
<feature type="non-terminal residue" evidence="1">
    <location>
        <position position="298"/>
    </location>
</feature>
<organism evidence="1 2">
    <name type="scientific">Candidatus Kuenenbacteria bacterium CG22_combo_CG10-13_8_21_14_all_39_9</name>
    <dbReference type="NCBI Taxonomy" id="1974621"/>
    <lineage>
        <taxon>Bacteria</taxon>
        <taxon>Candidatus Kueneniibacteriota</taxon>
    </lineage>
</organism>
<dbReference type="Pfam" id="PF08757">
    <property type="entry name" value="CotH"/>
    <property type="match status" value="1"/>
</dbReference>
<accession>A0A2H0D1L4</accession>
<dbReference type="AlphaFoldDB" id="A0A2H0D1L4"/>
<sequence>MKLFKFAYKIIRNRKLLLTTLAVVLAAMIIIPILILTLSTATTRANILRNNPLVVKMLPLYWQVRKVSDIFYLPYYFKKNKLPSYELTIADKDLKKLNDSLPKEFMNVVLTGRVFVPAAFKYDNKTYQVTVRYRGDNAVHWNAPKKSYLIEFNKDDLFNGYRQLSFIIPNDRYFAVEQLNNYRAEKLGLLYPPSFFANLKINGDNHGLYFVIENWNQEMLVKWQVPDGSNFYGNDLPTQVDGIERSDILWDNLDHWREYVGDSRYNYKHYSELFKLLYLLNDASDEEFYQNIWNIIDK</sequence>
<gene>
    <name evidence="1" type="ORF">COW86_00345</name>
</gene>
<protein>
    <submittedName>
        <fullName evidence="1">Uncharacterized protein</fullName>
    </submittedName>
</protein>
<evidence type="ECO:0000313" key="2">
    <source>
        <dbReference type="Proteomes" id="UP000230159"/>
    </source>
</evidence>
<dbReference type="Proteomes" id="UP000230159">
    <property type="component" value="Unassembled WGS sequence"/>
</dbReference>
<comment type="caution">
    <text evidence="1">The sequence shown here is derived from an EMBL/GenBank/DDBJ whole genome shotgun (WGS) entry which is preliminary data.</text>
</comment>
<dbReference type="PANTHER" id="PTHR40050">
    <property type="entry name" value="INNER SPORE COAT PROTEIN H"/>
    <property type="match status" value="1"/>
</dbReference>
<proteinExistence type="predicted"/>